<gene>
    <name evidence="1" type="ORF">ACFPZ3_25855</name>
</gene>
<evidence type="ECO:0000313" key="1">
    <source>
        <dbReference type="EMBL" id="MFC5827302.1"/>
    </source>
</evidence>
<protein>
    <submittedName>
        <fullName evidence="1">Uncharacterized protein</fullName>
    </submittedName>
</protein>
<dbReference type="EMBL" id="JBHSPA010000029">
    <property type="protein sequence ID" value="MFC5827302.1"/>
    <property type="molecule type" value="Genomic_DNA"/>
</dbReference>
<reference evidence="2" key="1">
    <citation type="journal article" date="2019" name="Int. J. Syst. Evol. Microbiol.">
        <title>The Global Catalogue of Microorganisms (GCM) 10K type strain sequencing project: providing services to taxonomists for standard genome sequencing and annotation.</title>
        <authorList>
            <consortium name="The Broad Institute Genomics Platform"/>
            <consortium name="The Broad Institute Genome Sequencing Center for Infectious Disease"/>
            <person name="Wu L."/>
            <person name="Ma J."/>
        </authorList>
    </citation>
    <scope>NUCLEOTIDE SEQUENCE [LARGE SCALE GENOMIC DNA]</scope>
    <source>
        <strain evidence="2">CCUG 53903</strain>
    </source>
</reference>
<comment type="caution">
    <text evidence="1">The sequence shown here is derived from an EMBL/GenBank/DDBJ whole genome shotgun (WGS) entry which is preliminary data.</text>
</comment>
<proteinExistence type="predicted"/>
<dbReference type="RefSeq" id="WP_379516810.1">
    <property type="nucleotide sequence ID" value="NZ_JBHSPA010000029.1"/>
</dbReference>
<name>A0ABW1CQ24_9ACTN</name>
<dbReference type="Proteomes" id="UP001596058">
    <property type="component" value="Unassembled WGS sequence"/>
</dbReference>
<sequence length="44" mass="4783">MWVPAKDRRPTTSSQRAGFLRMENGYAVYAVPSGSFTFVAATTG</sequence>
<accession>A0ABW1CQ24</accession>
<organism evidence="1 2">
    <name type="scientific">Nonomuraea insulae</name>
    <dbReference type="NCBI Taxonomy" id="1616787"/>
    <lineage>
        <taxon>Bacteria</taxon>
        <taxon>Bacillati</taxon>
        <taxon>Actinomycetota</taxon>
        <taxon>Actinomycetes</taxon>
        <taxon>Streptosporangiales</taxon>
        <taxon>Streptosporangiaceae</taxon>
        <taxon>Nonomuraea</taxon>
    </lineage>
</organism>
<evidence type="ECO:0000313" key="2">
    <source>
        <dbReference type="Proteomes" id="UP001596058"/>
    </source>
</evidence>
<keyword evidence="2" id="KW-1185">Reference proteome</keyword>